<dbReference type="InterPro" id="IPR023358">
    <property type="entry name" value="Peptidase_M18_dom2"/>
</dbReference>
<reference evidence="11 12" key="1">
    <citation type="journal article" date="2019" name="Appl. Environ. Microbiol.">
        <title>Environmental Evidence and Genomic Insight of Iron-oxidizing Bacteria Preference Towards More Corrosion Resistant Stainless Steel at Higher Salinities.</title>
        <authorList>
            <person name="Garrison C.E."/>
            <person name="Price K.A."/>
            <person name="Field E.K."/>
        </authorList>
    </citation>
    <scope>NUCLEOTIDE SEQUENCE [LARGE SCALE GENOMIC DNA]</scope>
    <source>
        <strain evidence="11 12">P3</strain>
    </source>
</reference>
<evidence type="ECO:0000256" key="9">
    <source>
        <dbReference type="RuleBase" id="RU004386"/>
    </source>
</evidence>
<keyword evidence="6 9" id="KW-0378">Hydrolase</keyword>
<dbReference type="Proteomes" id="UP000306585">
    <property type="component" value="Unassembled WGS sequence"/>
</dbReference>
<dbReference type="EMBL" id="VBRY01000006">
    <property type="protein sequence ID" value="TLS67375.1"/>
    <property type="molecule type" value="Genomic_DNA"/>
</dbReference>
<dbReference type="GO" id="GO:0008237">
    <property type="term" value="F:metallopeptidase activity"/>
    <property type="evidence" value="ECO:0007669"/>
    <property type="project" value="UniProtKB-KW"/>
</dbReference>
<keyword evidence="8 9" id="KW-0482">Metalloprotease</keyword>
<dbReference type="GO" id="GO:0005737">
    <property type="term" value="C:cytoplasm"/>
    <property type="evidence" value="ECO:0007669"/>
    <property type="project" value="UniProtKB-ARBA"/>
</dbReference>
<evidence type="ECO:0000256" key="6">
    <source>
        <dbReference type="ARBA" id="ARBA00022801"/>
    </source>
</evidence>
<evidence type="ECO:0000256" key="7">
    <source>
        <dbReference type="ARBA" id="ARBA00022833"/>
    </source>
</evidence>
<evidence type="ECO:0000256" key="2">
    <source>
        <dbReference type="ARBA" id="ARBA00008290"/>
    </source>
</evidence>
<dbReference type="NCBIfam" id="NF002759">
    <property type="entry name" value="PRK02813.1"/>
    <property type="match status" value="1"/>
</dbReference>
<evidence type="ECO:0000256" key="5">
    <source>
        <dbReference type="ARBA" id="ARBA00022723"/>
    </source>
</evidence>
<dbReference type="PANTHER" id="PTHR28570:SF3">
    <property type="entry name" value="ASPARTYL AMINOPEPTIDASE"/>
    <property type="match status" value="1"/>
</dbReference>
<dbReference type="GO" id="GO:0008270">
    <property type="term" value="F:zinc ion binding"/>
    <property type="evidence" value="ECO:0007669"/>
    <property type="project" value="InterPro"/>
</dbReference>
<dbReference type="EC" id="3.4.11.-" evidence="10"/>
<dbReference type="Pfam" id="PF02127">
    <property type="entry name" value="Peptidase_M18"/>
    <property type="match status" value="1"/>
</dbReference>
<dbReference type="CDD" id="cd05658">
    <property type="entry name" value="M18_DAP"/>
    <property type="match status" value="1"/>
</dbReference>
<evidence type="ECO:0000313" key="11">
    <source>
        <dbReference type="EMBL" id="TLS67375.1"/>
    </source>
</evidence>
<gene>
    <name evidence="11" type="ORF">FEF65_07335</name>
</gene>
<dbReference type="InterPro" id="IPR001948">
    <property type="entry name" value="Peptidase_M18"/>
</dbReference>
<evidence type="ECO:0000256" key="4">
    <source>
        <dbReference type="ARBA" id="ARBA00022670"/>
    </source>
</evidence>
<sequence>MKAVEVPVQNHDFVSGLLDFITRSPTPFHAVAVMVERLLQAGFTRLQESDAWMLEQGGLCGRFFITRNDSSIIAFRLTGPLTEHGIHMVGAHTDSPCLRVKPNPVLAAGKYLQLGVEVYGGALLNPWFDRDLSLAGRVSFIDADNHIAHRLIDWHKAIAVIPSLAIHLDREVNDKRSINRQTDLPPVLMRQDGGMAEDGTAFHALLLARVNEEMPDDLPAAARILDYELSFYDMQAPAVVGLQDDFIAAARLDNLLSCYTGLMALIADEHGHNALLVCNDHEEVGSMSAAGAQGNFLKSVLSRLCGSDEAMARMMATSMMMSVDNAHAVHPNFADRHDQNHGPVINEGPVIKVNANQRYATNSETGAMFRQWCAAAGVPVQSFVVRSDMACGSTIGPITASELGVRTVDVGVPTWAMHSIRELAGCQDAYNLYRVLLHYFAN</sequence>
<organism evidence="11 12">
    <name type="scientific">Mariprofundus erugo</name>
    <dbReference type="NCBI Taxonomy" id="2528639"/>
    <lineage>
        <taxon>Bacteria</taxon>
        <taxon>Pseudomonadati</taxon>
        <taxon>Pseudomonadota</taxon>
        <taxon>Candidatius Mariprofundia</taxon>
        <taxon>Mariprofundales</taxon>
        <taxon>Mariprofundaceae</taxon>
        <taxon>Mariprofundus</taxon>
    </lineage>
</organism>
<dbReference type="PRINTS" id="PR00932">
    <property type="entry name" value="AMINO1PTASE"/>
</dbReference>
<dbReference type="Gene3D" id="3.40.630.10">
    <property type="entry name" value="Zn peptidases"/>
    <property type="match status" value="1"/>
</dbReference>
<dbReference type="PANTHER" id="PTHR28570">
    <property type="entry name" value="ASPARTYL AMINOPEPTIDASE"/>
    <property type="match status" value="1"/>
</dbReference>
<dbReference type="Gene3D" id="2.30.250.10">
    <property type="entry name" value="Aminopeptidase i, Domain 2"/>
    <property type="match status" value="1"/>
</dbReference>
<name>A0A5R9GQQ6_9PROT</name>
<dbReference type="GO" id="GO:0006508">
    <property type="term" value="P:proteolysis"/>
    <property type="evidence" value="ECO:0007669"/>
    <property type="project" value="UniProtKB-KW"/>
</dbReference>
<dbReference type="AlphaFoldDB" id="A0A5R9GQQ6"/>
<dbReference type="SUPFAM" id="SSF101821">
    <property type="entry name" value="Aminopeptidase/glucanase lid domain"/>
    <property type="match status" value="1"/>
</dbReference>
<keyword evidence="4 9" id="KW-0645">Protease</keyword>
<evidence type="ECO:0000256" key="8">
    <source>
        <dbReference type="ARBA" id="ARBA00023049"/>
    </source>
</evidence>
<keyword evidence="12" id="KW-1185">Reference proteome</keyword>
<proteinExistence type="inferred from homology"/>
<evidence type="ECO:0000256" key="1">
    <source>
        <dbReference type="ARBA" id="ARBA00001947"/>
    </source>
</evidence>
<evidence type="ECO:0000256" key="3">
    <source>
        <dbReference type="ARBA" id="ARBA00022438"/>
    </source>
</evidence>
<comment type="cofactor">
    <cofactor evidence="1 10">
        <name>Zn(2+)</name>
        <dbReference type="ChEBI" id="CHEBI:29105"/>
    </cofactor>
</comment>
<dbReference type="SUPFAM" id="SSF53187">
    <property type="entry name" value="Zn-dependent exopeptidases"/>
    <property type="match status" value="1"/>
</dbReference>
<evidence type="ECO:0000256" key="10">
    <source>
        <dbReference type="RuleBase" id="RU004387"/>
    </source>
</evidence>
<comment type="caution">
    <text evidence="11">The sequence shown here is derived from an EMBL/GenBank/DDBJ whole genome shotgun (WGS) entry which is preliminary data.</text>
</comment>
<evidence type="ECO:0000313" key="12">
    <source>
        <dbReference type="Proteomes" id="UP000306585"/>
    </source>
</evidence>
<keyword evidence="7 9" id="KW-0862">Zinc</keyword>
<accession>A0A5R9GQQ6</accession>
<keyword evidence="3 9" id="KW-0031">Aminopeptidase</keyword>
<keyword evidence="5 9" id="KW-0479">Metal-binding</keyword>
<comment type="similarity">
    <text evidence="2 9">Belongs to the peptidase M18 family.</text>
</comment>
<protein>
    <recommendedName>
        <fullName evidence="10">M18 family aminopeptidase</fullName>
        <ecNumber evidence="10">3.4.11.-</ecNumber>
    </recommendedName>
</protein>
<dbReference type="GO" id="GO:0004177">
    <property type="term" value="F:aminopeptidase activity"/>
    <property type="evidence" value="ECO:0007669"/>
    <property type="project" value="UniProtKB-KW"/>
</dbReference>